<reference evidence="1 2" key="1">
    <citation type="submission" date="2016-06" db="EMBL/GenBank/DDBJ databases">
        <authorList>
            <consortium name="Pathogen Informatics"/>
        </authorList>
    </citation>
    <scope>NUCLEOTIDE SEQUENCE [LARGE SCALE GENOMIC DNA]</scope>
    <source>
        <strain evidence="1">PocGH01</strain>
    </source>
</reference>
<dbReference type="VEuPathDB" id="PlasmoDB:POWCR01_000160700"/>
<evidence type="ECO:0000313" key="1">
    <source>
        <dbReference type="EMBL" id="SBT83071.1"/>
    </source>
</evidence>
<evidence type="ECO:0000313" key="2">
    <source>
        <dbReference type="Proteomes" id="UP000242942"/>
    </source>
</evidence>
<dbReference type="InterPro" id="IPR008780">
    <property type="entry name" value="Plasmodium_Vir"/>
</dbReference>
<gene>
    <name evidence="1" type="primary">PocGH01_00086200</name>
    <name evidence="1" type="ORF">POCGH01_00086200</name>
</gene>
<dbReference type="AlphaFoldDB" id="A0A1D3JC88"/>
<sequence>MTGDISEAESEELSEYTPKELYSELFYRDREIPYSGLHNHGEPCNKIYAQRQRGHMIYLCKIVLKYLEQSTQWEENKSEFDDCILLNYWLYDKLSKYFVHDKDYIKIAYANIENIWSNLVNDSHKISYYKKCKPLFNEILKYDNWNKGKELYDYCINYKYIEKMCPFYSEGCAEYCEYVEKRSYLYDYFEKACATKERYCPPFYNKCKGYNPNTVLKTLKCPDKIKTSRAAAPEVGTMHHSVDQGLESPADTFGTELTHQSSEIGKKVGHSVLGIAPFLLSATALYRYTPMGSWIRRLGGSTTNNMSGADGGEMEEFLGNTQESGNMFFDGRENFISYQPM</sequence>
<accession>A0A1D3JC88</accession>
<dbReference type="OrthoDB" id="386729at2759"/>
<protein>
    <submittedName>
        <fullName evidence="1">PIR protein</fullName>
    </submittedName>
</protein>
<dbReference type="EMBL" id="FLRI01000026">
    <property type="protein sequence ID" value="SBT83071.1"/>
    <property type="molecule type" value="Genomic_DNA"/>
</dbReference>
<name>A0A1D3JC88_PLAOA</name>
<proteinExistence type="predicted"/>
<dbReference type="Proteomes" id="UP000242942">
    <property type="component" value="Unassembled WGS sequence"/>
</dbReference>
<keyword evidence="2" id="KW-1185">Reference proteome</keyword>
<dbReference type="Pfam" id="PF05795">
    <property type="entry name" value="Plasmodium_Vir"/>
    <property type="match status" value="2"/>
</dbReference>
<dbReference type="VEuPathDB" id="PlasmoDB:PocGH01_00086200"/>
<organism evidence="1 2">
    <name type="scientific">Plasmodium ovale</name>
    <name type="common">malaria parasite P. ovale</name>
    <dbReference type="NCBI Taxonomy" id="36330"/>
    <lineage>
        <taxon>Eukaryota</taxon>
        <taxon>Sar</taxon>
        <taxon>Alveolata</taxon>
        <taxon>Apicomplexa</taxon>
        <taxon>Aconoidasida</taxon>
        <taxon>Haemosporida</taxon>
        <taxon>Plasmodiidae</taxon>
        <taxon>Plasmodium</taxon>
        <taxon>Plasmodium (Plasmodium)</taxon>
    </lineage>
</organism>